<accession>A0A7X0SGD0</accession>
<evidence type="ECO:0000256" key="7">
    <source>
        <dbReference type="RuleBase" id="RU363032"/>
    </source>
</evidence>
<feature type="transmembrane region" description="Helical" evidence="7">
    <location>
        <begin position="169"/>
        <end position="196"/>
    </location>
</feature>
<evidence type="ECO:0000256" key="5">
    <source>
        <dbReference type="ARBA" id="ARBA00022989"/>
    </source>
</evidence>
<evidence type="ECO:0000256" key="1">
    <source>
        <dbReference type="ARBA" id="ARBA00004651"/>
    </source>
</evidence>
<comment type="subcellular location">
    <subcellularLocation>
        <location evidence="1 7">Cell membrane</location>
        <topology evidence="1 7">Multi-pass membrane protein</topology>
    </subcellularLocation>
</comment>
<dbReference type="InterPro" id="IPR000515">
    <property type="entry name" value="MetI-like"/>
</dbReference>
<name>A0A7X0SGD0_9BACL</name>
<evidence type="ECO:0000256" key="3">
    <source>
        <dbReference type="ARBA" id="ARBA00022475"/>
    </source>
</evidence>
<protein>
    <submittedName>
        <fullName evidence="9">Sugar ABC transporter permease</fullName>
    </submittedName>
</protein>
<feature type="domain" description="ABC transmembrane type-1" evidence="8">
    <location>
        <begin position="83"/>
        <end position="300"/>
    </location>
</feature>
<dbReference type="CDD" id="cd06261">
    <property type="entry name" value="TM_PBP2"/>
    <property type="match status" value="1"/>
</dbReference>
<dbReference type="Pfam" id="PF00528">
    <property type="entry name" value="BPD_transp_1"/>
    <property type="match status" value="1"/>
</dbReference>
<evidence type="ECO:0000259" key="8">
    <source>
        <dbReference type="PROSITE" id="PS50928"/>
    </source>
</evidence>
<keyword evidence="5 7" id="KW-1133">Transmembrane helix</keyword>
<dbReference type="SUPFAM" id="SSF161098">
    <property type="entry name" value="MetI-like"/>
    <property type="match status" value="1"/>
</dbReference>
<dbReference type="Proteomes" id="UP000564644">
    <property type="component" value="Unassembled WGS sequence"/>
</dbReference>
<evidence type="ECO:0000313" key="9">
    <source>
        <dbReference type="EMBL" id="MBB6729477.1"/>
    </source>
</evidence>
<feature type="transmembrane region" description="Helical" evidence="7">
    <location>
        <begin position="217"/>
        <end position="238"/>
    </location>
</feature>
<keyword evidence="2 7" id="KW-0813">Transport</keyword>
<dbReference type="GO" id="GO:0005886">
    <property type="term" value="C:plasma membrane"/>
    <property type="evidence" value="ECO:0007669"/>
    <property type="project" value="UniProtKB-SubCell"/>
</dbReference>
<feature type="transmembrane region" description="Helical" evidence="7">
    <location>
        <begin position="21"/>
        <end position="41"/>
    </location>
</feature>
<keyword evidence="3" id="KW-1003">Cell membrane</keyword>
<feature type="transmembrane region" description="Helical" evidence="7">
    <location>
        <begin position="128"/>
        <end position="149"/>
    </location>
</feature>
<evidence type="ECO:0000256" key="6">
    <source>
        <dbReference type="ARBA" id="ARBA00023136"/>
    </source>
</evidence>
<dbReference type="InterPro" id="IPR035906">
    <property type="entry name" value="MetI-like_sf"/>
</dbReference>
<evidence type="ECO:0000256" key="4">
    <source>
        <dbReference type="ARBA" id="ARBA00022692"/>
    </source>
</evidence>
<sequence length="314" mass="34947">MVKGVGSVSRQAGFLFNIVKYRALFLMLVVPAAVLIFNNYIPMFGLVVAFKNYNYIGGILGSPWEGIDNFKFLFQTEDAWVATRNTVLYNPLFIVLNTVCAILLAIALNELRSRKLAKVFQSSLLFPYFLSFVAVSYLAYAFLGGYGFINKSILEPLGLPAVSWYTKPGYWTVILPLVNLWKNVGYGMVVYLAAIVGIDQEYYEAAVIDGASKWKQIWKITIPLIVPVIIVLVILQIGRIFNADFGLFYQVPLNTGVLTPTTSVIDTFVYRSLLISGNVGMSAAASFYQSVVGFVLVLLTNFIVRRTSPENALF</sequence>
<dbReference type="InterPro" id="IPR050809">
    <property type="entry name" value="UgpAE/MalFG_permease"/>
</dbReference>
<dbReference type="EMBL" id="JACJVO010000001">
    <property type="protein sequence ID" value="MBB6729477.1"/>
    <property type="molecule type" value="Genomic_DNA"/>
</dbReference>
<keyword evidence="10" id="KW-1185">Reference proteome</keyword>
<feature type="transmembrane region" description="Helical" evidence="7">
    <location>
        <begin position="286"/>
        <end position="304"/>
    </location>
</feature>
<organism evidence="9 10">
    <name type="scientific">Cohnella zeiphila</name>
    <dbReference type="NCBI Taxonomy" id="2761120"/>
    <lineage>
        <taxon>Bacteria</taxon>
        <taxon>Bacillati</taxon>
        <taxon>Bacillota</taxon>
        <taxon>Bacilli</taxon>
        <taxon>Bacillales</taxon>
        <taxon>Paenibacillaceae</taxon>
        <taxon>Cohnella</taxon>
    </lineage>
</organism>
<keyword evidence="4 7" id="KW-0812">Transmembrane</keyword>
<comment type="similarity">
    <text evidence="7">Belongs to the binding-protein-dependent transport system permease family.</text>
</comment>
<feature type="transmembrane region" description="Helical" evidence="7">
    <location>
        <begin position="88"/>
        <end position="108"/>
    </location>
</feature>
<dbReference type="PANTHER" id="PTHR43227">
    <property type="entry name" value="BLL4140 PROTEIN"/>
    <property type="match status" value="1"/>
</dbReference>
<keyword evidence="6 7" id="KW-0472">Membrane</keyword>
<comment type="caution">
    <text evidence="9">The sequence shown here is derived from an EMBL/GenBank/DDBJ whole genome shotgun (WGS) entry which is preliminary data.</text>
</comment>
<dbReference type="Gene3D" id="1.10.3720.10">
    <property type="entry name" value="MetI-like"/>
    <property type="match status" value="1"/>
</dbReference>
<gene>
    <name evidence="9" type="ORF">H7C18_01020</name>
</gene>
<dbReference type="PANTHER" id="PTHR43227:SF11">
    <property type="entry name" value="BLL4140 PROTEIN"/>
    <property type="match status" value="1"/>
</dbReference>
<proteinExistence type="inferred from homology"/>
<evidence type="ECO:0000313" key="10">
    <source>
        <dbReference type="Proteomes" id="UP000564644"/>
    </source>
</evidence>
<reference evidence="9 10" key="1">
    <citation type="submission" date="2020-08" db="EMBL/GenBank/DDBJ databases">
        <title>Cohnella phylogeny.</title>
        <authorList>
            <person name="Dunlap C."/>
        </authorList>
    </citation>
    <scope>NUCLEOTIDE SEQUENCE [LARGE SCALE GENOMIC DNA]</scope>
    <source>
        <strain evidence="9 10">CBP 2801</strain>
    </source>
</reference>
<dbReference type="AlphaFoldDB" id="A0A7X0SGD0"/>
<evidence type="ECO:0000256" key="2">
    <source>
        <dbReference type="ARBA" id="ARBA00022448"/>
    </source>
</evidence>
<dbReference type="GO" id="GO:0055085">
    <property type="term" value="P:transmembrane transport"/>
    <property type="evidence" value="ECO:0007669"/>
    <property type="project" value="InterPro"/>
</dbReference>
<dbReference type="PROSITE" id="PS50928">
    <property type="entry name" value="ABC_TM1"/>
    <property type="match status" value="1"/>
</dbReference>